<feature type="domain" description="Fungal lipase-type" evidence="2">
    <location>
        <begin position="490"/>
        <end position="636"/>
    </location>
</feature>
<dbReference type="InterPro" id="IPR051218">
    <property type="entry name" value="Sec_MonoDiacylglyc_Lipase"/>
</dbReference>
<dbReference type="SUPFAM" id="SSF53474">
    <property type="entry name" value="alpha/beta-Hydrolases"/>
    <property type="match status" value="1"/>
</dbReference>
<protein>
    <submittedName>
        <fullName evidence="3">Lipase (Class 3)</fullName>
    </submittedName>
</protein>
<feature type="chain" id="PRO_5039147024" evidence="1">
    <location>
        <begin position="31"/>
        <end position="891"/>
    </location>
</feature>
<dbReference type="Pfam" id="PF01764">
    <property type="entry name" value="Lipase_3"/>
    <property type="match status" value="1"/>
</dbReference>
<sequence>MDGQQQGIRRRRWGMAMASTLIGTGVTAFAMAGTAQADLERADQRCFTVAGGWKDAALVNLTPVGATGSGDGQLISSQVKNDPPVASNVNFGVGTVDPNVAVTPIGSDREVCFQNSVHASVDLVADHLGTIVDHAYRMATPTGAPNRVVDTREQLGGDRVAPAGQLCFAVEGDPGDAALVNITPVGASGAGDGQLISSDAKNDPPVASNVNFGPGTVDPNVAVALIGVDGEVCFQNSVHASVDLVADHLGSIAASAFRSATESGAPNRVVDTRRRLGGERIPPSGQLCVAVEGAVGDAALVNLTPIGASGAGDGQLISSDVKSDPPVASNVNFRDGSVDPNVAIAPIGADGEVCFQNSQHSSVDVVIDHLGSVASWAYEPASASGAPERRIDTRYDTDDDRPECAGSDALTFDWQTARTMYGISSRVYEIDPGERIGATLDTYGGGAVQMRDEMECWKLVGAFRGTDGGASFEVDTEVIVARNVATYDVVVAFRGTEFSLTDFRDIETDLAAELTSFRLPDGQLVNKAVHEGFEAGYQASRTKLLNVLALVDFSDVPDARVYFTGHSLGGALATLGSLDLVDELMARGYDRDEVVTYTFGAPRSMTRTMSGHHASFVPQSYAVANATDIVPHVPPRGGDTDYTHLRNMVVLHAVDDDPRLRIEQGDGRNYGGCSNMLIASFADHGRAEYDRRLNITDFVGKPTASISISGGEFRLRWTSPIEGPCDWIGLFEKAGTLTSASNPIRDRWVDDDGDNSYTTSVGKSWDHWVAYVNMFGEIVSKQEYFPGLPSVSLRRNENCCSPDTIDFYWSVGDPGDHDLIVLFDRDPNVVGPNGYYKQFGVNRVEAKADTNSPERTAIWVGSDPNDWWVAYIMIDDDGRQRILATSRGVRG</sequence>
<evidence type="ECO:0000256" key="1">
    <source>
        <dbReference type="SAM" id="SignalP"/>
    </source>
</evidence>
<dbReference type="OrthoDB" id="4855196at2"/>
<dbReference type="GO" id="GO:0006629">
    <property type="term" value="P:lipid metabolic process"/>
    <property type="evidence" value="ECO:0007669"/>
    <property type="project" value="InterPro"/>
</dbReference>
<name>A0A4R7I173_9ACTN</name>
<comment type="caution">
    <text evidence="3">The sequence shown here is derived from an EMBL/GenBank/DDBJ whole genome shotgun (WGS) entry which is preliminary data.</text>
</comment>
<feature type="signal peptide" evidence="1">
    <location>
        <begin position="1"/>
        <end position="30"/>
    </location>
</feature>
<reference evidence="3 4" key="1">
    <citation type="submission" date="2019-03" db="EMBL/GenBank/DDBJ databases">
        <title>Sequencing the genomes of 1000 actinobacteria strains.</title>
        <authorList>
            <person name="Klenk H.-P."/>
        </authorList>
    </citation>
    <scope>NUCLEOTIDE SEQUENCE [LARGE SCALE GENOMIC DNA]</scope>
    <source>
        <strain evidence="3 4">DSM 18936</strain>
    </source>
</reference>
<dbReference type="CDD" id="cd00519">
    <property type="entry name" value="Lipase_3"/>
    <property type="match status" value="1"/>
</dbReference>
<evidence type="ECO:0000313" key="3">
    <source>
        <dbReference type="EMBL" id="TDT16844.1"/>
    </source>
</evidence>
<dbReference type="PANTHER" id="PTHR45856">
    <property type="entry name" value="ALPHA/BETA-HYDROLASES SUPERFAMILY PROTEIN"/>
    <property type="match status" value="1"/>
</dbReference>
<dbReference type="PANTHER" id="PTHR45856:SF24">
    <property type="entry name" value="FUNGAL LIPASE-LIKE DOMAIN-CONTAINING PROTEIN"/>
    <property type="match status" value="1"/>
</dbReference>
<accession>A0A4R7I173</accession>
<evidence type="ECO:0000313" key="4">
    <source>
        <dbReference type="Proteomes" id="UP000294558"/>
    </source>
</evidence>
<dbReference type="Proteomes" id="UP000294558">
    <property type="component" value="Unassembled WGS sequence"/>
</dbReference>
<keyword evidence="4" id="KW-1185">Reference proteome</keyword>
<dbReference type="RefSeq" id="WP_133869180.1">
    <property type="nucleotide sequence ID" value="NZ_SOAU01000001.1"/>
</dbReference>
<dbReference type="AlphaFoldDB" id="A0A4R7I173"/>
<dbReference type="InterPro" id="IPR002921">
    <property type="entry name" value="Fungal_lipase-type"/>
</dbReference>
<proteinExistence type="predicted"/>
<gene>
    <name evidence="3" type="ORF">BDK89_2442</name>
</gene>
<dbReference type="EMBL" id="SOAU01000001">
    <property type="protein sequence ID" value="TDT16844.1"/>
    <property type="molecule type" value="Genomic_DNA"/>
</dbReference>
<evidence type="ECO:0000259" key="2">
    <source>
        <dbReference type="Pfam" id="PF01764"/>
    </source>
</evidence>
<dbReference type="InterPro" id="IPR029058">
    <property type="entry name" value="AB_hydrolase_fold"/>
</dbReference>
<organism evidence="3 4">
    <name type="scientific">Ilumatobacter fluminis</name>
    <dbReference type="NCBI Taxonomy" id="467091"/>
    <lineage>
        <taxon>Bacteria</taxon>
        <taxon>Bacillati</taxon>
        <taxon>Actinomycetota</taxon>
        <taxon>Acidimicrobiia</taxon>
        <taxon>Acidimicrobiales</taxon>
        <taxon>Ilumatobacteraceae</taxon>
        <taxon>Ilumatobacter</taxon>
    </lineage>
</organism>
<dbReference type="Gene3D" id="3.40.50.1820">
    <property type="entry name" value="alpha/beta hydrolase"/>
    <property type="match status" value="1"/>
</dbReference>
<keyword evidence="1" id="KW-0732">Signal</keyword>